<protein>
    <submittedName>
        <fullName evidence="1">Uncharacterized protein</fullName>
    </submittedName>
</protein>
<evidence type="ECO:0000313" key="1">
    <source>
        <dbReference type="EMBL" id="KAI5416355.1"/>
    </source>
</evidence>
<dbReference type="GO" id="GO:0006388">
    <property type="term" value="P:tRNA splicing, via endonucleolytic cleavage and ligation"/>
    <property type="evidence" value="ECO:0007669"/>
    <property type="project" value="InterPro"/>
</dbReference>
<dbReference type="GO" id="GO:0003972">
    <property type="term" value="F:RNA ligase (ATP) activity"/>
    <property type="evidence" value="ECO:0007669"/>
    <property type="project" value="InterPro"/>
</dbReference>
<accession>A0A9D4XBG1</accession>
<proteinExistence type="predicted"/>
<dbReference type="Proteomes" id="UP001058974">
    <property type="component" value="Chromosome 4"/>
</dbReference>
<dbReference type="EMBL" id="JAMSHJ010000004">
    <property type="protein sequence ID" value="KAI5416355.1"/>
    <property type="molecule type" value="Genomic_DNA"/>
</dbReference>
<reference evidence="1 2" key="1">
    <citation type="journal article" date="2022" name="Nat. Genet.">
        <title>Improved pea reference genome and pan-genome highlight genomic features and evolutionary characteristics.</title>
        <authorList>
            <person name="Yang T."/>
            <person name="Liu R."/>
            <person name="Luo Y."/>
            <person name="Hu S."/>
            <person name="Wang D."/>
            <person name="Wang C."/>
            <person name="Pandey M.K."/>
            <person name="Ge S."/>
            <person name="Xu Q."/>
            <person name="Li N."/>
            <person name="Li G."/>
            <person name="Huang Y."/>
            <person name="Saxena R.K."/>
            <person name="Ji Y."/>
            <person name="Li M."/>
            <person name="Yan X."/>
            <person name="He Y."/>
            <person name="Liu Y."/>
            <person name="Wang X."/>
            <person name="Xiang C."/>
            <person name="Varshney R.K."/>
            <person name="Ding H."/>
            <person name="Gao S."/>
            <person name="Zong X."/>
        </authorList>
    </citation>
    <scope>NUCLEOTIDE SEQUENCE [LARGE SCALE GENOMIC DNA]</scope>
    <source>
        <strain evidence="1 2">cv. Zhongwan 6</strain>
    </source>
</reference>
<sequence>MEEEEKSTKNLLRTFLIRNGLSILFKEGPGAYKAYYLNEPFLPHFAKCSPQNQALIGFAGSLVRTEDFLTIVEGGRDEEGPRCIRVRYNNVIGLYVPLV</sequence>
<dbReference type="PANTHER" id="PTHR35460:SF1">
    <property type="entry name" value="TRNA LIGASE 1"/>
    <property type="match status" value="1"/>
</dbReference>
<organism evidence="1 2">
    <name type="scientific">Pisum sativum</name>
    <name type="common">Garden pea</name>
    <name type="synonym">Lathyrus oleraceus</name>
    <dbReference type="NCBI Taxonomy" id="3888"/>
    <lineage>
        <taxon>Eukaryota</taxon>
        <taxon>Viridiplantae</taxon>
        <taxon>Streptophyta</taxon>
        <taxon>Embryophyta</taxon>
        <taxon>Tracheophyta</taxon>
        <taxon>Spermatophyta</taxon>
        <taxon>Magnoliopsida</taxon>
        <taxon>eudicotyledons</taxon>
        <taxon>Gunneridae</taxon>
        <taxon>Pentapetalae</taxon>
        <taxon>rosids</taxon>
        <taxon>fabids</taxon>
        <taxon>Fabales</taxon>
        <taxon>Fabaceae</taxon>
        <taxon>Papilionoideae</taxon>
        <taxon>50 kb inversion clade</taxon>
        <taxon>NPAAA clade</taxon>
        <taxon>Hologalegina</taxon>
        <taxon>IRL clade</taxon>
        <taxon>Fabeae</taxon>
        <taxon>Lathyrus</taxon>
    </lineage>
</organism>
<evidence type="ECO:0000313" key="2">
    <source>
        <dbReference type="Proteomes" id="UP001058974"/>
    </source>
</evidence>
<dbReference type="AlphaFoldDB" id="A0A9D4XBG1"/>
<gene>
    <name evidence="1" type="ORF">KIW84_041426</name>
</gene>
<dbReference type="PANTHER" id="PTHR35460">
    <property type="entry name" value="TRNA LIGASE 1"/>
    <property type="match status" value="1"/>
</dbReference>
<name>A0A9D4XBG1_PEA</name>
<comment type="caution">
    <text evidence="1">The sequence shown here is derived from an EMBL/GenBank/DDBJ whole genome shotgun (WGS) entry which is preliminary data.</text>
</comment>
<dbReference type="Gramene" id="Psat04G0142600-T1">
    <property type="protein sequence ID" value="KAI5416355.1"/>
    <property type="gene ID" value="KIW84_041426"/>
</dbReference>
<keyword evidence="2" id="KW-1185">Reference proteome</keyword>
<dbReference type="InterPro" id="IPR038837">
    <property type="entry name" value="tRNA_ligase_1"/>
</dbReference>